<evidence type="ECO:0000256" key="1">
    <source>
        <dbReference type="ARBA" id="ARBA00006484"/>
    </source>
</evidence>
<protein>
    <submittedName>
        <fullName evidence="4">Uncharacterized protein</fullName>
    </submittedName>
</protein>
<dbReference type="PANTHER" id="PTHR43976">
    <property type="entry name" value="SHORT CHAIN DEHYDROGENASE"/>
    <property type="match status" value="1"/>
</dbReference>
<keyword evidence="5" id="KW-1185">Reference proteome</keyword>
<dbReference type="PANTHER" id="PTHR43976:SF16">
    <property type="entry name" value="SHORT-CHAIN DEHYDROGENASE_REDUCTASE FAMILY PROTEIN"/>
    <property type="match status" value="1"/>
</dbReference>
<keyword evidence="2" id="KW-0560">Oxidoreductase</keyword>
<dbReference type="PRINTS" id="PR00080">
    <property type="entry name" value="SDRFAMILY"/>
</dbReference>
<accession>A0ABR2HCI8</accession>
<reference evidence="4 5" key="1">
    <citation type="submission" date="2024-04" db="EMBL/GenBank/DDBJ databases">
        <title>Tritrichomonas musculus Genome.</title>
        <authorList>
            <person name="Alves-Ferreira E."/>
            <person name="Grigg M."/>
            <person name="Lorenzi H."/>
            <person name="Galac M."/>
        </authorList>
    </citation>
    <scope>NUCLEOTIDE SEQUENCE [LARGE SCALE GENOMIC DNA]</scope>
    <source>
        <strain evidence="4 5">EAF2021</strain>
    </source>
</reference>
<dbReference type="SUPFAM" id="SSF51735">
    <property type="entry name" value="NAD(P)-binding Rossmann-fold domains"/>
    <property type="match status" value="1"/>
</dbReference>
<organism evidence="4 5">
    <name type="scientific">Tritrichomonas musculus</name>
    <dbReference type="NCBI Taxonomy" id="1915356"/>
    <lineage>
        <taxon>Eukaryota</taxon>
        <taxon>Metamonada</taxon>
        <taxon>Parabasalia</taxon>
        <taxon>Tritrichomonadida</taxon>
        <taxon>Tritrichomonadidae</taxon>
        <taxon>Tritrichomonas</taxon>
    </lineage>
</organism>
<sequence>MKVWFVTGTATGLGHELVKLLLAKGDKVCATSRTPQKLIDSLGPISDKFLPIAMDLTSEESINCCVAKAIEHFGHIDVLVNNAGFGHTGTFEETSEAVIRKNFEINYFAPLRVIRAIMPHFRSRKSGTIFNVSSVAAFHSFYGMSVYSASKMALRGMTIGMRDEFRHFGVRTCCVCPGPFKTAFYNQGGKSDIVIDDYEELRKTLKKPEYTIPWEDSTKGAQLMIDAEALEELPGDLFLGKFACNITKSDLHKVEDEINKYEEMCSHCGSELSDK</sequence>
<evidence type="ECO:0000256" key="3">
    <source>
        <dbReference type="RuleBase" id="RU000363"/>
    </source>
</evidence>
<dbReference type="Proteomes" id="UP001470230">
    <property type="component" value="Unassembled WGS sequence"/>
</dbReference>
<dbReference type="InterPro" id="IPR020904">
    <property type="entry name" value="Sc_DH/Rdtase_CS"/>
</dbReference>
<comment type="caution">
    <text evidence="4">The sequence shown here is derived from an EMBL/GenBank/DDBJ whole genome shotgun (WGS) entry which is preliminary data.</text>
</comment>
<name>A0ABR2HCI8_9EUKA</name>
<gene>
    <name evidence="4" type="ORF">M9Y10_024914</name>
</gene>
<dbReference type="PROSITE" id="PS00061">
    <property type="entry name" value="ADH_SHORT"/>
    <property type="match status" value="1"/>
</dbReference>
<evidence type="ECO:0000313" key="4">
    <source>
        <dbReference type="EMBL" id="KAK8843839.1"/>
    </source>
</evidence>
<evidence type="ECO:0000313" key="5">
    <source>
        <dbReference type="Proteomes" id="UP001470230"/>
    </source>
</evidence>
<dbReference type="CDD" id="cd05374">
    <property type="entry name" value="17beta-HSD-like_SDR_c"/>
    <property type="match status" value="1"/>
</dbReference>
<dbReference type="InterPro" id="IPR051911">
    <property type="entry name" value="SDR_oxidoreductase"/>
</dbReference>
<dbReference type="PRINTS" id="PR00081">
    <property type="entry name" value="GDHRDH"/>
</dbReference>
<dbReference type="InterPro" id="IPR036291">
    <property type="entry name" value="NAD(P)-bd_dom_sf"/>
</dbReference>
<dbReference type="Pfam" id="PF00106">
    <property type="entry name" value="adh_short"/>
    <property type="match status" value="1"/>
</dbReference>
<evidence type="ECO:0000256" key="2">
    <source>
        <dbReference type="ARBA" id="ARBA00023002"/>
    </source>
</evidence>
<proteinExistence type="inferred from homology"/>
<comment type="similarity">
    <text evidence="1 3">Belongs to the short-chain dehydrogenases/reductases (SDR) family.</text>
</comment>
<dbReference type="Gene3D" id="3.40.50.720">
    <property type="entry name" value="NAD(P)-binding Rossmann-like Domain"/>
    <property type="match status" value="1"/>
</dbReference>
<dbReference type="InterPro" id="IPR002347">
    <property type="entry name" value="SDR_fam"/>
</dbReference>
<dbReference type="EMBL" id="JAPFFF010000034">
    <property type="protein sequence ID" value="KAK8843839.1"/>
    <property type="molecule type" value="Genomic_DNA"/>
</dbReference>